<keyword evidence="7 11" id="KW-0249">Electron transport</keyword>
<keyword evidence="14" id="KW-1185">Reference proteome</keyword>
<evidence type="ECO:0000256" key="11">
    <source>
        <dbReference type="RuleBase" id="RU368118"/>
    </source>
</evidence>
<keyword evidence="3 11" id="KW-0813">Transport</keyword>
<evidence type="ECO:0000256" key="5">
    <source>
        <dbReference type="ARBA" id="ARBA00022692"/>
    </source>
</evidence>
<evidence type="ECO:0000313" key="14">
    <source>
        <dbReference type="Proteomes" id="UP000285060"/>
    </source>
</evidence>
<keyword evidence="10 11" id="KW-0472">Membrane</keyword>
<keyword evidence="6 11" id="KW-0999">Mitochondrion inner membrane</keyword>
<dbReference type="EMBL" id="QUSY01000467">
    <property type="protein sequence ID" value="RHY29226.1"/>
    <property type="molecule type" value="Genomic_DNA"/>
</dbReference>
<dbReference type="EMBL" id="KI913978">
    <property type="protein sequence ID" value="ETV96142.1"/>
    <property type="molecule type" value="Genomic_DNA"/>
</dbReference>
<keyword evidence="4 11" id="KW-0679">Respiratory chain</keyword>
<evidence type="ECO:0000256" key="7">
    <source>
        <dbReference type="ARBA" id="ARBA00022982"/>
    </source>
</evidence>
<keyword evidence="9 11" id="KW-0496">Mitochondrion</keyword>
<dbReference type="VEuPathDB" id="FungiDB:H310_10775"/>
<dbReference type="Pfam" id="PF02939">
    <property type="entry name" value="UcrQ"/>
    <property type="match status" value="1"/>
</dbReference>
<dbReference type="Proteomes" id="UP000285060">
    <property type="component" value="Unassembled WGS sequence"/>
</dbReference>
<evidence type="ECO:0000256" key="8">
    <source>
        <dbReference type="ARBA" id="ARBA00022989"/>
    </source>
</evidence>
<name>A0A024TS04_9STRA</name>
<dbReference type="GeneID" id="20087825"/>
<evidence type="ECO:0000256" key="10">
    <source>
        <dbReference type="ARBA" id="ARBA00023136"/>
    </source>
</evidence>
<evidence type="ECO:0000256" key="4">
    <source>
        <dbReference type="ARBA" id="ARBA00022660"/>
    </source>
</evidence>
<evidence type="ECO:0000256" key="1">
    <source>
        <dbReference type="ARBA" id="ARBA00004434"/>
    </source>
</evidence>
<comment type="similarity">
    <text evidence="2 11">Belongs to the UQCRQ/QCR8 family.</text>
</comment>
<dbReference type="GO" id="GO:0045275">
    <property type="term" value="C:respiratory chain complex III"/>
    <property type="evidence" value="ECO:0007669"/>
    <property type="project" value="UniProtKB-UniRule"/>
</dbReference>
<organism evidence="12">
    <name type="scientific">Aphanomyces invadans</name>
    <dbReference type="NCBI Taxonomy" id="157072"/>
    <lineage>
        <taxon>Eukaryota</taxon>
        <taxon>Sar</taxon>
        <taxon>Stramenopiles</taxon>
        <taxon>Oomycota</taxon>
        <taxon>Saprolegniomycetes</taxon>
        <taxon>Saprolegniales</taxon>
        <taxon>Verrucalvaceae</taxon>
        <taxon>Aphanomyces</taxon>
    </lineage>
</organism>
<sequence length="87" mass="10402">MAKGHHLAQDALKTWWSKYSYESGRVVRQLSPYEQRPVDYLIRTAPQKALRKVQENFFPLVPSFLLLWGTVAWAVDENDRHHRQHWD</sequence>
<dbReference type="OrthoDB" id="57605at2759"/>
<dbReference type="InterPro" id="IPR036642">
    <property type="entry name" value="Cyt_bc1_su8_sf"/>
</dbReference>
<evidence type="ECO:0000256" key="6">
    <source>
        <dbReference type="ARBA" id="ARBA00022792"/>
    </source>
</evidence>
<evidence type="ECO:0000256" key="3">
    <source>
        <dbReference type="ARBA" id="ARBA00022448"/>
    </source>
</evidence>
<evidence type="ECO:0000313" key="13">
    <source>
        <dbReference type="EMBL" id="RHY29226.1"/>
    </source>
</evidence>
<evidence type="ECO:0000313" key="12">
    <source>
        <dbReference type="EMBL" id="ETV96142.1"/>
    </source>
</evidence>
<gene>
    <name evidence="13" type="ORF">DYB32_005322</name>
    <name evidence="12" type="ORF">H310_10775</name>
</gene>
<comment type="subcellular location">
    <subcellularLocation>
        <location evidence="1 11">Mitochondrion inner membrane</location>
        <topology evidence="1 11">Single-pass membrane protein</topology>
    </subcellularLocation>
</comment>
<dbReference type="InterPro" id="IPR004205">
    <property type="entry name" value="Cyt_bc1_su8"/>
</dbReference>
<keyword evidence="5 11" id="KW-0812">Transmembrane</keyword>
<protein>
    <recommendedName>
        <fullName evidence="11">Cytochrome b-c1 complex subunit 8</fullName>
    </recommendedName>
    <alternativeName>
        <fullName evidence="11">Complex III subunit 8</fullName>
    </alternativeName>
</protein>
<reference evidence="12" key="1">
    <citation type="submission" date="2013-12" db="EMBL/GenBank/DDBJ databases">
        <title>The Genome Sequence of Aphanomyces invadans NJM9701.</title>
        <authorList>
            <consortium name="The Broad Institute Genomics Platform"/>
            <person name="Russ C."/>
            <person name="Tyler B."/>
            <person name="van West P."/>
            <person name="Dieguez-Uribeondo J."/>
            <person name="Young S.K."/>
            <person name="Zeng Q."/>
            <person name="Gargeya S."/>
            <person name="Fitzgerald M."/>
            <person name="Abouelleil A."/>
            <person name="Alvarado L."/>
            <person name="Chapman S.B."/>
            <person name="Gainer-Dewar J."/>
            <person name="Goldberg J."/>
            <person name="Griggs A."/>
            <person name="Gujja S."/>
            <person name="Hansen M."/>
            <person name="Howarth C."/>
            <person name="Imamovic A."/>
            <person name="Ireland A."/>
            <person name="Larimer J."/>
            <person name="McCowan C."/>
            <person name="Murphy C."/>
            <person name="Pearson M."/>
            <person name="Poon T.W."/>
            <person name="Priest M."/>
            <person name="Roberts A."/>
            <person name="Saif S."/>
            <person name="Shea T."/>
            <person name="Sykes S."/>
            <person name="Wortman J."/>
            <person name="Nusbaum C."/>
            <person name="Birren B."/>
        </authorList>
    </citation>
    <scope>NUCLEOTIDE SEQUENCE [LARGE SCALE GENOMIC DNA]</scope>
    <source>
        <strain evidence="12">NJM9701</strain>
    </source>
</reference>
<evidence type="ECO:0000256" key="9">
    <source>
        <dbReference type="ARBA" id="ARBA00023128"/>
    </source>
</evidence>
<dbReference type="GO" id="GO:0006122">
    <property type="term" value="P:mitochondrial electron transport, ubiquinol to cytochrome c"/>
    <property type="evidence" value="ECO:0007669"/>
    <property type="project" value="UniProtKB-UniRule"/>
</dbReference>
<accession>A0A024TS04</accession>
<proteinExistence type="inferred from homology"/>
<dbReference type="Gene3D" id="1.20.5.210">
    <property type="entry name" value="Cytochrome b-c1 complex subunit 8"/>
    <property type="match status" value="1"/>
</dbReference>
<reference evidence="13 14" key="2">
    <citation type="submission" date="2018-08" db="EMBL/GenBank/DDBJ databases">
        <title>Aphanomyces genome sequencing and annotation.</title>
        <authorList>
            <person name="Minardi D."/>
            <person name="Oidtmann B."/>
            <person name="Van Der Giezen M."/>
            <person name="Studholme D.J."/>
        </authorList>
    </citation>
    <scope>NUCLEOTIDE SEQUENCE [LARGE SCALE GENOMIC DNA]</scope>
    <source>
        <strain evidence="13 14">NJM0002</strain>
    </source>
</reference>
<dbReference type="AlphaFoldDB" id="A0A024TS04"/>
<keyword evidence="8 11" id="KW-1133">Transmembrane helix</keyword>
<evidence type="ECO:0000256" key="2">
    <source>
        <dbReference type="ARBA" id="ARBA00007668"/>
    </source>
</evidence>
<comment type="function">
    <text evidence="11">Component of the ubiquinol-cytochrome c oxidoreductase, a multisubunit transmembrane complex that is part of the mitochondrial electron transport chain which drives oxidative phosphorylation. The complex plays an important role in the uptake of multiple carbon sources present in different host niches.</text>
</comment>
<feature type="transmembrane region" description="Helical" evidence="11">
    <location>
        <begin position="57"/>
        <end position="75"/>
    </location>
</feature>
<dbReference type="GO" id="GO:0005743">
    <property type="term" value="C:mitochondrial inner membrane"/>
    <property type="evidence" value="ECO:0007669"/>
    <property type="project" value="UniProtKB-SubCell"/>
</dbReference>
<dbReference type="RefSeq" id="XP_008875453.1">
    <property type="nucleotide sequence ID" value="XM_008877231.1"/>
</dbReference>
<dbReference type="SUPFAM" id="SSF81508">
    <property type="entry name" value="Ubiquinone-binding protein QP-C of cytochrome bc1 complex (Ubiquinol-cytochrome c reductase)"/>
    <property type="match status" value="1"/>
</dbReference>